<dbReference type="GO" id="GO:0140445">
    <property type="term" value="C:chromosome, telomeric repeat region"/>
    <property type="evidence" value="ECO:0007669"/>
    <property type="project" value="TreeGrafter"/>
</dbReference>
<dbReference type="GO" id="GO:0000723">
    <property type="term" value="P:telomere maintenance"/>
    <property type="evidence" value="ECO:0007669"/>
    <property type="project" value="TreeGrafter"/>
</dbReference>
<feature type="region of interest" description="Disordered" evidence="7">
    <location>
        <begin position="1219"/>
        <end position="1238"/>
    </location>
</feature>
<sequence length="1889" mass="207095">MVDVVRGLATLPTRPPTPPKDSIFNKASKPLNGASLVAGIAHTAALDTPHESPSSSADYFASNCDKTSKRVGFSPWNKYHQPPSSSRRTASPEGSIKPLPPSRELKSLKSILKPYDRLIPTDPSGTIHHAQADNFPAMLDSVTQQLAGTSRSSRLDAYMTLIGCLKAYDNVPDPQAMADKMDLLAQFIRRDVCAQVPKTGSMDSTLATQALKLITIFLWTPSLADSLPDDFRAFIVEKSILALEDNNMPKMIVNHYMHLLSTQKFRPKTLTNERVNRLLTALDQVTNHVKGNGVVGQRLMIYQRLLTQTRSVMINRIGDWIDHLFSGMLSSMKEVRARAIALGIEAGLALGTTPTASRAVMDVFNRELVDGKKFAELISQRLNSMVNSKEDGTHVPQVWSVVVLFLRGRRHQLEHWEYMKTWLFIIQRCFNSSDTQVKFQAHVAWNRLIFAICPDTSTSPGMVTTLRQPFISQLERKPSDRHAKQTKQITYASYCTLLYYALRPSATHAQLDSFWDTYVSRILSNCFLSNEADTDYACRVLIALFGNVQASVWHENRANENGLIKPDELPRLDPKWTRLRAATVLKVFETILGSASWQKEDDGEARVMHAWRSFVRAIADAGNKEVKVSMESMSAIAHILRVIKCFWAQRHMQSEHDTTPDGSVYLQRIRLLVNAAIDCLGPIPFTEKRLLQSSQDSFEAAETPSSRSIQHNGVLRSPVVCLVDFLRSSAEAGPQAVDAYRKISTDLLQASLAIASTRPSQLKALREWIHLISLDDSASLQSNIVIWQSIAECASASLTSASVPESASDNAPLVGHEYRDVVKVLESGAKLQSEEIAFTWESLHQKLHHQVKDEIGSGATVLAVTEPLAGVLRLGKLEHDNSGLLLLCTASVVEHALWPENRQVIEHARKHLWGPGSTSHKSAPFDPFDHLYTSINHFLNETYTNFTSISPTHTTRLVAAVASLISSCPLSLRAILLKRIQKGLAMWIEDASGLLSPFGIGNQQDLYLTVQQLCAVIVTAIDSLPRKDSKLLQVLETLIVSCLRSRHKSIVNESLALWNRTFGTAKHLEYSNDLRAALLRLRSITEVFVPGRSEEDEVEVQSTPFNFIESQENGPEAVLPVKGSHGAERRSDTDVQRDVTPQKLTEAVRKILSHGTRNIPNPAERKAEAKSTPTRRLRHDDSQIQFAAIDSSPLGSDALDSQLLTDRQKEVTERQRLEAAAMFPGLGSSPPVRTRGHEDALPKLFLSVDRRSYERVDVDDTESPTLPPVDALMNDFIPSSPLSRSNQKRSDATVKDTASRSSPPAATVQADALSVDGPPSSPPRIHQGHDEPPAMDELASRVIPGFQHHNRDMPVVDHGMQSPALVSPPMAKLDISSCDLQVAASLQAEPYSPAGDHHASDLDIFVDAHSSPVSSSPPASAGFREDSLESSQKLELPNTQDETTNTAAHDAATSEEGNPRTVGDVLLQDEGRTVSTYQEEVSRIDDSFRAASLHSSPGYEKQTSAQLVNDLERASSQVELHSVAAIEVEIQSSQPKQKRKRATESPAHSPKKAKVRSLRKTVQVVIERRQTAPAAEELHDCIVVDASAVKACRHPLSQEIKPKPSPSSKAAAKTLTPNKRLPAKPARRGRPPMKGSVESQEDQPKTFKKRKAGSGGDMDDQTAQRESKRRRSTRLGGASAIGEEVYSPIDSQKLVGLAFASLNRSTDPLVLAGSDVDDDDNGYGVMLAEEADTKSPGQMPNAVSESSAPTSESVVKDASDADGGDKTTIADSGGDARSYVRPVEENSEQHQDGEMGEGSQSLAGEESEMQATTKAAAYDVPPEAAAEAAEAKGVAHTTPIPKGQGILTGLKRMLRDIQHITLGHGEEREIVKALFELGKGVSEAGHRRS</sequence>
<dbReference type="Proteomes" id="UP000324767">
    <property type="component" value="Unassembled WGS sequence"/>
</dbReference>
<feature type="region of interest" description="Disordered" evidence="7">
    <location>
        <begin position="1254"/>
        <end position="1332"/>
    </location>
</feature>
<feature type="compositionally biased region" description="Basic residues" evidence="7">
    <location>
        <begin position="1621"/>
        <end position="1631"/>
    </location>
</feature>
<feature type="compositionally biased region" description="Polar residues" evidence="7">
    <location>
        <begin position="1735"/>
        <end position="1753"/>
    </location>
</feature>
<feature type="compositionally biased region" description="Basic and acidic residues" evidence="7">
    <location>
        <begin position="1754"/>
        <end position="1765"/>
    </location>
</feature>
<feature type="domain" description="Telomere-associated protein Rif1 N-terminal" evidence="8">
    <location>
        <begin position="146"/>
        <end position="519"/>
    </location>
</feature>
<keyword evidence="5" id="KW-0539">Nucleus</keyword>
<comment type="caution">
    <text evidence="9">The sequence shown here is derived from an EMBL/GenBank/DDBJ whole genome shotgun (WGS) entry which is preliminary data.</text>
</comment>
<feature type="region of interest" description="Disordered" evidence="7">
    <location>
        <begin position="1529"/>
        <end position="1560"/>
    </location>
</feature>
<evidence type="ECO:0000256" key="7">
    <source>
        <dbReference type="SAM" id="MobiDB-lite"/>
    </source>
</evidence>
<evidence type="ECO:0000259" key="8">
    <source>
        <dbReference type="Pfam" id="PF12231"/>
    </source>
</evidence>
<keyword evidence="4" id="KW-0779">Telomere</keyword>
<feature type="region of interest" description="Disordered" evidence="7">
    <location>
        <begin position="71"/>
        <end position="103"/>
    </location>
</feature>
<dbReference type="PANTHER" id="PTHR22928">
    <property type="entry name" value="TELOMERE-ASSOCIATED PROTEIN RIF1"/>
    <property type="match status" value="1"/>
</dbReference>
<feature type="region of interest" description="Disordered" evidence="7">
    <location>
        <begin position="1596"/>
        <end position="1687"/>
    </location>
</feature>
<dbReference type="PANTHER" id="PTHR22928:SF3">
    <property type="entry name" value="TELOMERE-ASSOCIATED PROTEIN RIF1"/>
    <property type="match status" value="1"/>
</dbReference>
<evidence type="ECO:0000256" key="2">
    <source>
        <dbReference type="ARBA" id="ARBA00004574"/>
    </source>
</evidence>
<feature type="compositionally biased region" description="Polar residues" evidence="7">
    <location>
        <begin position="1429"/>
        <end position="1447"/>
    </location>
</feature>
<evidence type="ECO:0000313" key="9">
    <source>
        <dbReference type="EMBL" id="KAA6407408.1"/>
    </source>
</evidence>
<evidence type="ECO:0000256" key="6">
    <source>
        <dbReference type="ARBA" id="ARBA00023306"/>
    </source>
</evidence>
<evidence type="ECO:0000313" key="10">
    <source>
        <dbReference type="Proteomes" id="UP000324767"/>
    </source>
</evidence>
<feature type="region of interest" description="Disordered" evidence="7">
    <location>
        <begin position="1155"/>
        <end position="1178"/>
    </location>
</feature>
<dbReference type="GO" id="GO:0005634">
    <property type="term" value="C:nucleus"/>
    <property type="evidence" value="ECO:0007669"/>
    <property type="project" value="UniProtKB-SubCell"/>
</dbReference>
<feature type="compositionally biased region" description="Basic residues" evidence="7">
    <location>
        <begin position="1549"/>
        <end position="1559"/>
    </location>
</feature>
<evidence type="ECO:0000256" key="5">
    <source>
        <dbReference type="ARBA" id="ARBA00023242"/>
    </source>
</evidence>
<dbReference type="EMBL" id="VXIT01000017">
    <property type="protein sequence ID" value="KAA6407408.1"/>
    <property type="molecule type" value="Genomic_DNA"/>
</dbReference>
<keyword evidence="6" id="KW-0131">Cell cycle</keyword>
<gene>
    <name evidence="9" type="ORF">FRX48_08651</name>
</gene>
<comment type="subcellular location">
    <subcellularLocation>
        <location evidence="2">Chromosome</location>
        <location evidence="2">Telomere</location>
    </subcellularLocation>
    <subcellularLocation>
        <location evidence="1">Nucleus</location>
    </subcellularLocation>
</comment>
<dbReference type="Pfam" id="PF12231">
    <property type="entry name" value="Rif1_N"/>
    <property type="match status" value="1"/>
</dbReference>
<feature type="compositionally biased region" description="Basic and acidic residues" evidence="7">
    <location>
        <begin position="1782"/>
        <end position="1793"/>
    </location>
</feature>
<feature type="region of interest" description="Disordered" evidence="7">
    <location>
        <begin position="1112"/>
        <end position="1139"/>
    </location>
</feature>
<proteinExistence type="predicted"/>
<name>A0A5M8PER0_9LECA</name>
<evidence type="ECO:0000256" key="3">
    <source>
        <dbReference type="ARBA" id="ARBA00022454"/>
    </source>
</evidence>
<dbReference type="OrthoDB" id="5399929at2759"/>
<feature type="region of interest" description="Disordered" evidence="7">
    <location>
        <begin position="1409"/>
        <end position="1467"/>
    </location>
</feature>
<feature type="compositionally biased region" description="Low complexity" evidence="7">
    <location>
        <begin position="1409"/>
        <end position="1421"/>
    </location>
</feature>
<evidence type="ECO:0000256" key="4">
    <source>
        <dbReference type="ARBA" id="ARBA00022895"/>
    </source>
</evidence>
<keyword evidence="3" id="KW-0158">Chromosome</keyword>
<feature type="region of interest" description="Disordered" evidence="7">
    <location>
        <begin position="1711"/>
        <end position="1815"/>
    </location>
</feature>
<feature type="compositionally biased region" description="Basic and acidic residues" evidence="7">
    <location>
        <begin position="1125"/>
        <end position="1137"/>
    </location>
</feature>
<feature type="region of interest" description="Disordered" evidence="7">
    <location>
        <begin position="1"/>
        <end position="27"/>
    </location>
</feature>
<evidence type="ECO:0000256" key="1">
    <source>
        <dbReference type="ARBA" id="ARBA00004123"/>
    </source>
</evidence>
<reference evidence="9 10" key="1">
    <citation type="submission" date="2019-09" db="EMBL/GenBank/DDBJ databases">
        <title>The hologenome of the rock-dwelling lichen Lasallia pustulata.</title>
        <authorList>
            <person name="Greshake Tzovaras B."/>
            <person name="Segers F."/>
            <person name="Bicker A."/>
            <person name="Dal Grande F."/>
            <person name="Otte J."/>
            <person name="Hankeln T."/>
            <person name="Schmitt I."/>
            <person name="Ebersberger I."/>
        </authorList>
    </citation>
    <scope>NUCLEOTIDE SEQUENCE [LARGE SCALE GENOMIC DNA]</scope>
    <source>
        <strain evidence="9">A1-1</strain>
    </source>
</reference>
<feature type="compositionally biased region" description="Basic and acidic residues" evidence="7">
    <location>
        <begin position="1288"/>
        <end position="1298"/>
    </location>
</feature>
<protein>
    <recommendedName>
        <fullName evidence="8">Telomere-associated protein Rif1 N-terminal domain-containing protein</fullName>
    </recommendedName>
</protein>
<organism evidence="9 10">
    <name type="scientific">Lasallia pustulata</name>
    <dbReference type="NCBI Taxonomy" id="136370"/>
    <lineage>
        <taxon>Eukaryota</taxon>
        <taxon>Fungi</taxon>
        <taxon>Dikarya</taxon>
        <taxon>Ascomycota</taxon>
        <taxon>Pezizomycotina</taxon>
        <taxon>Lecanoromycetes</taxon>
        <taxon>OSLEUM clade</taxon>
        <taxon>Umbilicariomycetidae</taxon>
        <taxon>Umbilicariales</taxon>
        <taxon>Umbilicariaceae</taxon>
        <taxon>Lasallia</taxon>
    </lineage>
</organism>
<dbReference type="InterPro" id="IPR022031">
    <property type="entry name" value="Rif1_N"/>
</dbReference>
<accession>A0A5M8PER0</accession>